<dbReference type="InterPro" id="IPR006665">
    <property type="entry name" value="OmpA-like"/>
</dbReference>
<accession>A0A0U2ZAU8</accession>
<sequence length="259" mass="29178">MKLKRKKKHEEHVDESWLIPYADILTLLLALFIVLFAASEVDAKKFKAISESFNVELQGGTGLLDQSAPVELDTDTSPFAIIPEEGMTEEMMEEVEAVRDLQELREFQEKIESYIDEKGLSPKLQTELTDKGLMLTINEGVLYQSGSANIDEQARTIASELSELLVSDPPRMIYIEGHTDNVPAVGGEFDSNWELSSARAINFMKILLENGDLDPRKFSATGYSEYQPIAENDTKEGRAQNRRVEVLISPYKDEPETEE</sequence>
<dbReference type="Gene3D" id="3.30.1330.60">
    <property type="entry name" value="OmpA-like domain"/>
    <property type="match status" value="1"/>
</dbReference>
<keyword evidence="10" id="KW-0966">Cell projection</keyword>
<dbReference type="SUPFAM" id="SSF103088">
    <property type="entry name" value="OmpA-like"/>
    <property type="match status" value="1"/>
</dbReference>
<keyword evidence="4" id="KW-0812">Transmembrane</keyword>
<evidence type="ECO:0000256" key="4">
    <source>
        <dbReference type="ARBA" id="ARBA00022692"/>
    </source>
</evidence>
<dbReference type="InterPro" id="IPR050330">
    <property type="entry name" value="Bact_OuterMem_StrucFunc"/>
</dbReference>
<reference evidence="10" key="1">
    <citation type="submission" date="2016-01" db="EMBL/GenBank/DDBJ databases">
        <title>Complete genome of Planococcus rifietoensis type strain M8.</title>
        <authorList>
            <person name="See-Too W.S."/>
        </authorList>
    </citation>
    <scope>NUCLEOTIDE SEQUENCE [LARGE SCALE GENOMIC DNA]</scope>
    <source>
        <strain evidence="10">M8</strain>
    </source>
</reference>
<evidence type="ECO:0000256" key="5">
    <source>
        <dbReference type="ARBA" id="ARBA00022989"/>
    </source>
</evidence>
<dbReference type="EMBL" id="CP013659">
    <property type="protein sequence ID" value="ALS77035.1"/>
    <property type="molecule type" value="Genomic_DNA"/>
</dbReference>
<comment type="similarity">
    <text evidence="2">Belongs to the MotB family.</text>
</comment>
<dbReference type="STRING" id="200991.AUC31_09190"/>
<keyword evidence="6 7" id="KW-0472">Membrane</keyword>
<dbReference type="Pfam" id="PF00691">
    <property type="entry name" value="OmpA"/>
    <property type="match status" value="1"/>
</dbReference>
<evidence type="ECO:0000259" key="9">
    <source>
        <dbReference type="PROSITE" id="PS51123"/>
    </source>
</evidence>
<dbReference type="Pfam" id="PF13677">
    <property type="entry name" value="MotB_plug"/>
    <property type="match status" value="1"/>
</dbReference>
<name>A0A0U2ZAU8_9BACL</name>
<evidence type="ECO:0000313" key="11">
    <source>
        <dbReference type="Proteomes" id="UP000067683"/>
    </source>
</evidence>
<organism evidence="10 11">
    <name type="scientific">Planococcus rifietoensis</name>
    <dbReference type="NCBI Taxonomy" id="200991"/>
    <lineage>
        <taxon>Bacteria</taxon>
        <taxon>Bacillati</taxon>
        <taxon>Bacillota</taxon>
        <taxon>Bacilli</taxon>
        <taxon>Bacillales</taxon>
        <taxon>Caryophanaceae</taxon>
        <taxon>Planococcus</taxon>
    </lineage>
</organism>
<dbReference type="KEGG" id="prt:AUC31_09190"/>
<evidence type="ECO:0000256" key="6">
    <source>
        <dbReference type="ARBA" id="ARBA00023136"/>
    </source>
</evidence>
<dbReference type="PROSITE" id="PS51123">
    <property type="entry name" value="OMPA_2"/>
    <property type="match status" value="1"/>
</dbReference>
<dbReference type="PANTHER" id="PTHR30329:SF21">
    <property type="entry name" value="LIPOPROTEIN YIAD-RELATED"/>
    <property type="match status" value="1"/>
</dbReference>
<evidence type="ECO:0000313" key="10">
    <source>
        <dbReference type="EMBL" id="ALS77035.1"/>
    </source>
</evidence>
<dbReference type="InterPro" id="IPR036737">
    <property type="entry name" value="OmpA-like_sf"/>
</dbReference>
<dbReference type="GO" id="GO:0005886">
    <property type="term" value="C:plasma membrane"/>
    <property type="evidence" value="ECO:0007669"/>
    <property type="project" value="UniProtKB-SubCell"/>
</dbReference>
<keyword evidence="3" id="KW-1003">Cell membrane</keyword>
<protein>
    <submittedName>
        <fullName evidence="10">Flagellar motor protein MotB</fullName>
    </submittedName>
</protein>
<keyword evidence="10" id="KW-0282">Flagellum</keyword>
<evidence type="ECO:0000256" key="2">
    <source>
        <dbReference type="ARBA" id="ARBA00008914"/>
    </source>
</evidence>
<comment type="subcellular location">
    <subcellularLocation>
        <location evidence="1">Cell membrane</location>
        <topology evidence="1">Single-pass membrane protein</topology>
    </subcellularLocation>
</comment>
<dbReference type="Proteomes" id="UP000067683">
    <property type="component" value="Chromosome"/>
</dbReference>
<keyword evidence="10" id="KW-0969">Cilium</keyword>
<dbReference type="CDD" id="cd07185">
    <property type="entry name" value="OmpA_C-like"/>
    <property type="match status" value="1"/>
</dbReference>
<feature type="domain" description="OmpA-like" evidence="9">
    <location>
        <begin position="130"/>
        <end position="252"/>
    </location>
</feature>
<evidence type="ECO:0000256" key="3">
    <source>
        <dbReference type="ARBA" id="ARBA00022475"/>
    </source>
</evidence>
<dbReference type="NCBIfam" id="NF005831">
    <property type="entry name" value="PRK07734.1"/>
    <property type="match status" value="1"/>
</dbReference>
<dbReference type="InterPro" id="IPR025713">
    <property type="entry name" value="MotB-like_N_dom"/>
</dbReference>
<feature type="region of interest" description="Disordered" evidence="8">
    <location>
        <begin position="232"/>
        <end position="259"/>
    </location>
</feature>
<dbReference type="AlphaFoldDB" id="A0A0U2ZAU8"/>
<evidence type="ECO:0000256" key="7">
    <source>
        <dbReference type="PROSITE-ProRule" id="PRU00473"/>
    </source>
</evidence>
<keyword evidence="5" id="KW-1133">Transmembrane helix</keyword>
<keyword evidence="11" id="KW-1185">Reference proteome</keyword>
<proteinExistence type="inferred from homology"/>
<feature type="compositionally biased region" description="Basic and acidic residues" evidence="8">
    <location>
        <begin position="232"/>
        <end position="245"/>
    </location>
</feature>
<evidence type="ECO:0000256" key="8">
    <source>
        <dbReference type="SAM" id="MobiDB-lite"/>
    </source>
</evidence>
<evidence type="ECO:0000256" key="1">
    <source>
        <dbReference type="ARBA" id="ARBA00004162"/>
    </source>
</evidence>
<gene>
    <name evidence="10" type="ORF">AUC31_09190</name>
</gene>
<dbReference type="PANTHER" id="PTHR30329">
    <property type="entry name" value="STATOR ELEMENT OF FLAGELLAR MOTOR COMPLEX"/>
    <property type="match status" value="1"/>
</dbReference>